<comment type="similarity">
    <text evidence="2">Belongs to the selectin/LECAM family.</text>
</comment>
<dbReference type="InterPro" id="IPR001304">
    <property type="entry name" value="C-type_lectin-like"/>
</dbReference>
<evidence type="ECO:0000256" key="19">
    <source>
        <dbReference type="SAM" id="Phobius"/>
    </source>
</evidence>
<feature type="disulfide bond" evidence="18">
    <location>
        <begin position="476"/>
        <end position="503"/>
    </location>
</feature>
<evidence type="ECO:0000259" key="20">
    <source>
        <dbReference type="PROSITE" id="PS50026"/>
    </source>
</evidence>
<feature type="disulfide bond" evidence="18">
    <location>
        <begin position="352"/>
        <end position="379"/>
    </location>
</feature>
<keyword evidence="9" id="KW-0430">Lectin</keyword>
<dbReference type="GO" id="GO:0030246">
    <property type="term" value="F:carbohydrate binding"/>
    <property type="evidence" value="ECO:0007669"/>
    <property type="project" value="UniProtKB-KW"/>
</dbReference>
<evidence type="ECO:0000259" key="22">
    <source>
        <dbReference type="PROSITE" id="PS50923"/>
    </source>
</evidence>
<dbReference type="PRINTS" id="PR00343">
    <property type="entry name" value="SELECTIN"/>
</dbReference>
<dbReference type="InterPro" id="IPR000742">
    <property type="entry name" value="EGF"/>
</dbReference>
<dbReference type="GO" id="GO:0043025">
    <property type="term" value="C:neuronal cell body"/>
    <property type="evidence" value="ECO:0007669"/>
    <property type="project" value="TreeGrafter"/>
</dbReference>
<dbReference type="InterPro" id="IPR000436">
    <property type="entry name" value="Sushi_SCR_CCP_dom"/>
</dbReference>
<evidence type="ECO:0000256" key="6">
    <source>
        <dbReference type="ARBA" id="ARBA00022692"/>
    </source>
</evidence>
<dbReference type="InterPro" id="IPR033991">
    <property type="entry name" value="Selectin_CTLD"/>
</dbReference>
<feature type="domain" description="Sushi" evidence="22">
    <location>
        <begin position="382"/>
        <end position="443"/>
    </location>
</feature>
<keyword evidence="11" id="KW-0106">Calcium</keyword>
<dbReference type="FunFam" id="3.10.100.10:FF:000007">
    <property type="entry name" value="L-selectin"/>
    <property type="match status" value="1"/>
</dbReference>
<evidence type="ECO:0000256" key="9">
    <source>
        <dbReference type="ARBA" id="ARBA00022734"/>
    </source>
</evidence>
<dbReference type="CDD" id="cd03592">
    <property type="entry name" value="CLECT_selectins_like"/>
    <property type="match status" value="1"/>
</dbReference>
<dbReference type="EMBL" id="JADWDJ010000009">
    <property type="protein sequence ID" value="KAG5275812.1"/>
    <property type="molecule type" value="Genomic_DNA"/>
</dbReference>
<dbReference type="SUPFAM" id="SSF57535">
    <property type="entry name" value="Complement control module/SCR domain"/>
    <property type="match status" value="6"/>
</dbReference>
<evidence type="ECO:0000256" key="18">
    <source>
        <dbReference type="PROSITE-ProRule" id="PRU00302"/>
    </source>
</evidence>
<dbReference type="Gene3D" id="3.10.100.10">
    <property type="entry name" value="Mannose-Binding Protein A, subunit A"/>
    <property type="match status" value="1"/>
</dbReference>
<dbReference type="GO" id="GO:0046872">
    <property type="term" value="F:metal ion binding"/>
    <property type="evidence" value="ECO:0007669"/>
    <property type="project" value="UniProtKB-KW"/>
</dbReference>
<name>A0AAV6GR33_9TELE</name>
<dbReference type="PANTHER" id="PTHR45656:SF2">
    <property type="entry name" value="SEIZURE 6-LIKE PROTEIN 2"/>
    <property type="match status" value="1"/>
</dbReference>
<comment type="caution">
    <text evidence="17">Lacks conserved residue(s) required for the propagation of feature annotation.</text>
</comment>
<accession>A0AAV6GR33</accession>
<dbReference type="InterPro" id="IPR016186">
    <property type="entry name" value="C-type_lectin-like/link_sf"/>
</dbReference>
<comment type="caution">
    <text evidence="23">The sequence shown here is derived from an EMBL/GenBank/DDBJ whole genome shotgun (WGS) entry which is preliminary data.</text>
</comment>
<evidence type="ECO:0000256" key="5">
    <source>
        <dbReference type="ARBA" id="ARBA00022659"/>
    </source>
</evidence>
<keyword evidence="10" id="KW-0677">Repeat</keyword>
<keyword evidence="5 18" id="KW-0768">Sushi</keyword>
<dbReference type="CDD" id="cd00054">
    <property type="entry name" value="EGF_CA"/>
    <property type="match status" value="1"/>
</dbReference>
<sequence>MRSWIFHQRPSMVTVALGITFIAISNDLLLSRMGVQAWTYNYTTDPPLNWESARRYCKEHFTDIVAIQNKAEIAYLNEALPRNQGYYWIGIRKVQEKWTWVGTNKVLTPEAENWATGEPNDLGDGQDCVEIYIKREIDMAQWNDENCGKKKGAICYTASCSEESCSQFGECVETIGDFKCRCYLGFEGPRCERAVVCGPVQPPEQGSVGCLHAFGENSYNSSCQVRCNAGFQLQGAAQLLCLATRQWDQQTPSCQAVKCPAVSDAPSGGGLNCSHPIAPYSFNSTCEFRCDEGFLLQGAKRTECDATGQWTHPAPTCKVVTCDPLLVPSGVDFTCENPLGASSYNSTCNFSCKVGHTLMGPFSLTCLASGTWSAAAPVCKVVRCGQLNAPLNGKLRCQDPLENFSYNSTCWSECDEGFLLQGAKRTECDVTGQWTQPAPTCKVVRCEQLKAPSNGKLKCQDPLEKSSYNSTCWSECDSGFILKGNNSTFCSIRGQWSHALPICQAVECPAVSDAPSGEGMNCSHPIAPYSFNSTCEFRCDEAFLLQGAKRTECDATGQWTHPAPTCKVRERSLGAALLMYTAVGAASALGLLGLIGVGLLVRRMAKKASSSKGETLWNTGINPVFEDS</sequence>
<keyword evidence="8" id="KW-0732">Signal</keyword>
<feature type="domain" description="EGF-like" evidence="20">
    <location>
        <begin position="156"/>
        <end position="192"/>
    </location>
</feature>
<feature type="domain" description="Sushi" evidence="22">
    <location>
        <begin position="320"/>
        <end position="381"/>
    </location>
</feature>
<reference evidence="23" key="1">
    <citation type="submission" date="2020-10" db="EMBL/GenBank/DDBJ databases">
        <title>Chromosome-scale genome assembly of the Allis shad, Alosa alosa.</title>
        <authorList>
            <person name="Margot Z."/>
            <person name="Christophe K."/>
            <person name="Cabau C."/>
            <person name="Louis A."/>
            <person name="Berthelot C."/>
            <person name="Parey E."/>
            <person name="Roest Crollius H."/>
            <person name="Montfort J."/>
            <person name="Robinson-Rechavi M."/>
            <person name="Bucao C."/>
            <person name="Bouchez O."/>
            <person name="Gislard M."/>
            <person name="Lluch J."/>
            <person name="Milhes M."/>
            <person name="Lampietro C."/>
            <person name="Lopez Roques C."/>
            <person name="Donnadieu C."/>
            <person name="Braasch I."/>
            <person name="Desvignes T."/>
            <person name="Postlethwait J."/>
            <person name="Bobe J."/>
            <person name="Guiguen Y."/>
        </authorList>
    </citation>
    <scope>NUCLEOTIDE SEQUENCE</scope>
    <source>
        <strain evidence="23">M-15738</strain>
        <tissue evidence="23">Blood</tissue>
    </source>
</reference>
<evidence type="ECO:0000259" key="21">
    <source>
        <dbReference type="PROSITE" id="PS50041"/>
    </source>
</evidence>
<keyword evidence="24" id="KW-1185">Reference proteome</keyword>
<dbReference type="GO" id="GO:0060074">
    <property type="term" value="P:synapse maturation"/>
    <property type="evidence" value="ECO:0007669"/>
    <property type="project" value="TreeGrafter"/>
</dbReference>
<feature type="disulfide bond" evidence="18">
    <location>
        <begin position="227"/>
        <end position="254"/>
    </location>
</feature>
<feature type="disulfide bond" evidence="17">
    <location>
        <begin position="182"/>
        <end position="191"/>
    </location>
</feature>
<dbReference type="PANTHER" id="PTHR45656">
    <property type="entry name" value="PROTEIN CBR-CLEC-78"/>
    <property type="match status" value="1"/>
</dbReference>
<feature type="disulfide bond" evidence="18">
    <location>
        <begin position="290"/>
        <end position="317"/>
    </location>
</feature>
<feature type="disulfide bond" evidence="18">
    <location>
        <begin position="539"/>
        <end position="566"/>
    </location>
</feature>
<evidence type="ECO:0000313" key="23">
    <source>
        <dbReference type="EMBL" id="KAG5275812.1"/>
    </source>
</evidence>
<evidence type="ECO:0000256" key="8">
    <source>
        <dbReference type="ARBA" id="ARBA00022729"/>
    </source>
</evidence>
<dbReference type="PROSITE" id="PS50041">
    <property type="entry name" value="C_TYPE_LECTIN_2"/>
    <property type="match status" value="1"/>
</dbReference>
<dbReference type="InterPro" id="IPR051277">
    <property type="entry name" value="SEZ6_CSMD_C4BPB_Regulators"/>
</dbReference>
<keyword evidence="16" id="KW-0325">Glycoprotein</keyword>
<dbReference type="InterPro" id="IPR018378">
    <property type="entry name" value="C-type_lectin_CS"/>
</dbReference>
<dbReference type="InterPro" id="IPR035976">
    <property type="entry name" value="Sushi/SCR/CCP_sf"/>
</dbReference>
<dbReference type="FunFam" id="2.10.25.10:FF:000176">
    <property type="entry name" value="Selectin P"/>
    <property type="match status" value="1"/>
</dbReference>
<dbReference type="GO" id="GO:0005783">
    <property type="term" value="C:endoplasmic reticulum"/>
    <property type="evidence" value="ECO:0007669"/>
    <property type="project" value="TreeGrafter"/>
</dbReference>
<dbReference type="SUPFAM" id="SSF56436">
    <property type="entry name" value="C-type lectin-like"/>
    <property type="match status" value="1"/>
</dbReference>
<evidence type="ECO:0000256" key="15">
    <source>
        <dbReference type="ARBA" id="ARBA00023157"/>
    </source>
</evidence>
<dbReference type="Proteomes" id="UP000823561">
    <property type="component" value="Chromosome 9"/>
</dbReference>
<evidence type="ECO:0000256" key="11">
    <source>
        <dbReference type="ARBA" id="ARBA00022837"/>
    </source>
</evidence>
<evidence type="ECO:0000313" key="24">
    <source>
        <dbReference type="Proteomes" id="UP000823561"/>
    </source>
</evidence>
<dbReference type="PROSITE" id="PS01186">
    <property type="entry name" value="EGF_2"/>
    <property type="match status" value="1"/>
</dbReference>
<evidence type="ECO:0000256" key="12">
    <source>
        <dbReference type="ARBA" id="ARBA00022889"/>
    </source>
</evidence>
<feature type="transmembrane region" description="Helical" evidence="19">
    <location>
        <begin position="577"/>
        <end position="601"/>
    </location>
</feature>
<dbReference type="SMART" id="SM00034">
    <property type="entry name" value="CLECT"/>
    <property type="match status" value="1"/>
</dbReference>
<dbReference type="SMART" id="SM00032">
    <property type="entry name" value="CCP"/>
    <property type="match status" value="6"/>
</dbReference>
<dbReference type="FunFam" id="2.10.70.10:FF:000001">
    <property type="entry name" value="Selectin P"/>
    <property type="match status" value="6"/>
</dbReference>
<keyword evidence="4 17" id="KW-0245">EGF-like domain</keyword>
<dbReference type="Pfam" id="PF00059">
    <property type="entry name" value="Lectin_C"/>
    <property type="match status" value="1"/>
</dbReference>
<keyword evidence="6 19" id="KW-0812">Transmembrane</keyword>
<feature type="domain" description="Sushi" evidence="22">
    <location>
        <begin position="506"/>
        <end position="568"/>
    </location>
</feature>
<dbReference type="Gene3D" id="2.10.70.10">
    <property type="entry name" value="Complement Module, domain 1"/>
    <property type="match status" value="6"/>
</dbReference>
<keyword evidence="3" id="KW-1003">Cell membrane</keyword>
<dbReference type="AlphaFoldDB" id="A0AAV6GR33"/>
<keyword evidence="15 17" id="KW-1015">Disulfide bond</keyword>
<dbReference type="Pfam" id="PF00084">
    <property type="entry name" value="Sushi"/>
    <property type="match status" value="6"/>
</dbReference>
<dbReference type="GO" id="GO:0007155">
    <property type="term" value="P:cell adhesion"/>
    <property type="evidence" value="ECO:0007669"/>
    <property type="project" value="UniProtKB-KW"/>
</dbReference>
<evidence type="ECO:0000256" key="2">
    <source>
        <dbReference type="ARBA" id="ARBA00007360"/>
    </source>
</evidence>
<evidence type="ECO:0000256" key="16">
    <source>
        <dbReference type="ARBA" id="ARBA00023180"/>
    </source>
</evidence>
<keyword evidence="7" id="KW-0479">Metal-binding</keyword>
<evidence type="ECO:0000256" key="3">
    <source>
        <dbReference type="ARBA" id="ARBA00022475"/>
    </source>
</evidence>
<evidence type="ECO:0000256" key="13">
    <source>
        <dbReference type="ARBA" id="ARBA00022989"/>
    </source>
</evidence>
<evidence type="ECO:0000256" key="10">
    <source>
        <dbReference type="ARBA" id="ARBA00022737"/>
    </source>
</evidence>
<dbReference type="InterPro" id="IPR016187">
    <property type="entry name" value="CTDL_fold"/>
</dbReference>
<keyword evidence="13 19" id="KW-1133">Transmembrane helix</keyword>
<evidence type="ECO:0000256" key="7">
    <source>
        <dbReference type="ARBA" id="ARBA00022723"/>
    </source>
</evidence>
<dbReference type="PROSITE" id="PS50923">
    <property type="entry name" value="SUSHI"/>
    <property type="match status" value="6"/>
</dbReference>
<feature type="domain" description="Sushi" evidence="22">
    <location>
        <begin position="444"/>
        <end position="505"/>
    </location>
</feature>
<evidence type="ECO:0000256" key="14">
    <source>
        <dbReference type="ARBA" id="ARBA00023136"/>
    </source>
</evidence>
<keyword evidence="14 19" id="KW-0472">Membrane</keyword>
<feature type="domain" description="Sushi" evidence="22">
    <location>
        <begin position="257"/>
        <end position="319"/>
    </location>
</feature>
<dbReference type="CDD" id="cd00033">
    <property type="entry name" value="CCP"/>
    <property type="match status" value="6"/>
</dbReference>
<evidence type="ECO:0000256" key="4">
    <source>
        <dbReference type="ARBA" id="ARBA00022536"/>
    </source>
</evidence>
<proteinExistence type="inferred from homology"/>
<dbReference type="PROSITE" id="PS00615">
    <property type="entry name" value="C_TYPE_LECTIN_1"/>
    <property type="match status" value="1"/>
</dbReference>
<dbReference type="InterPro" id="IPR002396">
    <property type="entry name" value="Selectin_superfamily"/>
</dbReference>
<evidence type="ECO:0000256" key="1">
    <source>
        <dbReference type="ARBA" id="ARBA00004251"/>
    </source>
</evidence>
<feature type="domain" description="Sushi" evidence="22">
    <location>
        <begin position="195"/>
        <end position="256"/>
    </location>
</feature>
<dbReference type="GO" id="GO:0005886">
    <property type="term" value="C:plasma membrane"/>
    <property type="evidence" value="ECO:0007669"/>
    <property type="project" value="UniProtKB-SubCell"/>
</dbReference>
<dbReference type="PROSITE" id="PS50026">
    <property type="entry name" value="EGF_3"/>
    <property type="match status" value="1"/>
</dbReference>
<dbReference type="SUPFAM" id="SSF57196">
    <property type="entry name" value="EGF/Laminin"/>
    <property type="match status" value="1"/>
</dbReference>
<dbReference type="GO" id="GO:0090036">
    <property type="term" value="P:regulation of protein kinase C signaling"/>
    <property type="evidence" value="ECO:0007669"/>
    <property type="project" value="TreeGrafter"/>
</dbReference>
<comment type="subcellular location">
    <subcellularLocation>
        <location evidence="1">Cell membrane</location>
        <topology evidence="1">Single-pass type I membrane protein</topology>
    </subcellularLocation>
</comment>
<feature type="domain" description="C-type lectin" evidence="21">
    <location>
        <begin position="35"/>
        <end position="156"/>
    </location>
</feature>
<protein>
    <submittedName>
        <fullName evidence="23">Uncharacterized protein</fullName>
    </submittedName>
</protein>
<dbReference type="PROSITE" id="PS00022">
    <property type="entry name" value="EGF_1"/>
    <property type="match status" value="1"/>
</dbReference>
<feature type="disulfide bond" evidence="18">
    <location>
        <begin position="414"/>
        <end position="441"/>
    </location>
</feature>
<gene>
    <name evidence="23" type="ORF">AALO_G00124840</name>
</gene>
<organism evidence="23 24">
    <name type="scientific">Alosa alosa</name>
    <name type="common">allis shad</name>
    <dbReference type="NCBI Taxonomy" id="278164"/>
    <lineage>
        <taxon>Eukaryota</taxon>
        <taxon>Metazoa</taxon>
        <taxon>Chordata</taxon>
        <taxon>Craniata</taxon>
        <taxon>Vertebrata</taxon>
        <taxon>Euteleostomi</taxon>
        <taxon>Actinopterygii</taxon>
        <taxon>Neopterygii</taxon>
        <taxon>Teleostei</taxon>
        <taxon>Clupei</taxon>
        <taxon>Clupeiformes</taxon>
        <taxon>Clupeoidei</taxon>
        <taxon>Clupeidae</taxon>
        <taxon>Alosa</taxon>
    </lineage>
</organism>
<evidence type="ECO:0000256" key="17">
    <source>
        <dbReference type="PROSITE-ProRule" id="PRU00076"/>
    </source>
</evidence>
<keyword evidence="12" id="KW-0130">Cell adhesion</keyword>